<keyword evidence="2" id="KW-1003">Cell membrane</keyword>
<dbReference type="Gene3D" id="2.60.40.10">
    <property type="entry name" value="Immunoglobulins"/>
    <property type="match status" value="1"/>
</dbReference>
<feature type="transmembrane region" description="Helical" evidence="12">
    <location>
        <begin position="179"/>
        <end position="198"/>
    </location>
</feature>
<dbReference type="GeneTree" id="ENSGT00940000154332"/>
<proteinExistence type="inferred from homology"/>
<keyword evidence="3 12" id="KW-0812">Transmembrane</keyword>
<comment type="similarity">
    <text evidence="11">Belongs to the CD300 family.</text>
</comment>
<dbReference type="InterPro" id="IPR013106">
    <property type="entry name" value="Ig_V-set"/>
</dbReference>
<evidence type="ECO:0000256" key="6">
    <source>
        <dbReference type="ARBA" id="ARBA00022989"/>
    </source>
</evidence>
<evidence type="ECO:0000256" key="5">
    <source>
        <dbReference type="ARBA" id="ARBA00022859"/>
    </source>
</evidence>
<dbReference type="FunCoup" id="F6PG36">
    <property type="interactions" value="379"/>
</dbReference>
<evidence type="ECO:0000256" key="10">
    <source>
        <dbReference type="ARBA" id="ARBA00023319"/>
    </source>
</evidence>
<dbReference type="Proteomes" id="UP000002280">
    <property type="component" value="Chromosome 2"/>
</dbReference>
<keyword evidence="15" id="KW-1185">Reference proteome</keyword>
<sequence length="308" mass="35289">MVTCGRERKGNEILGLCLSGCFSDGQLWSPKHVNFEENSLGTINCSYAKKWETYVKWWCRGFYWSCTILVKTKESESVKDRVSIQDDKAAHTFTVTIKDVRKEDEDFYWCGIEKFGTDIGNQIKLTVSSAPTTGKTTTDVRTTNARTTNVTTIKSTRNITGIVDKYSNKRFKITDLQHLLPIIFGILLMFVAVSILVWRMMLRQKKEAEKLAKEQTTEEGICYAHLTLQQRTFRDTHLDFPEEEASPKASNRVNSSYNEVEYVTMASLRGENISYDTLSLDMPDQNSIYSNMGNLNSQHHLRNPVEEN</sequence>
<feature type="domain" description="Ig-like" evidence="13">
    <location>
        <begin position="36"/>
        <end position="128"/>
    </location>
</feature>
<dbReference type="SUPFAM" id="SSF48726">
    <property type="entry name" value="Immunoglobulin"/>
    <property type="match status" value="1"/>
</dbReference>
<protein>
    <recommendedName>
        <fullName evidence="13">Ig-like domain-containing protein</fullName>
    </recommendedName>
</protein>
<dbReference type="Pfam" id="PF07686">
    <property type="entry name" value="V-set"/>
    <property type="match status" value="1"/>
</dbReference>
<evidence type="ECO:0000256" key="11">
    <source>
        <dbReference type="ARBA" id="ARBA00043958"/>
    </source>
</evidence>
<dbReference type="PROSITE" id="PS50835">
    <property type="entry name" value="IG_LIKE"/>
    <property type="match status" value="1"/>
</dbReference>
<dbReference type="CDD" id="cd05716">
    <property type="entry name" value="IgV_pIgR_like"/>
    <property type="match status" value="1"/>
</dbReference>
<reference evidence="14 15" key="1">
    <citation type="journal article" date="2007" name="Nature">
        <title>Genome of the marsupial Monodelphis domestica reveals innovation in non-coding sequences.</title>
        <authorList>
            <person name="Mikkelsen T.S."/>
            <person name="Wakefield M.J."/>
            <person name="Aken B."/>
            <person name="Amemiya C.T."/>
            <person name="Chang J.L."/>
            <person name="Duke S."/>
            <person name="Garber M."/>
            <person name="Gentles A.J."/>
            <person name="Goodstadt L."/>
            <person name="Heger A."/>
            <person name="Jurka J."/>
            <person name="Kamal M."/>
            <person name="Mauceli E."/>
            <person name="Searle S.M."/>
            <person name="Sharpe T."/>
            <person name="Baker M.L."/>
            <person name="Batzer M.A."/>
            <person name="Benos P.V."/>
            <person name="Belov K."/>
            <person name="Clamp M."/>
            <person name="Cook A."/>
            <person name="Cuff J."/>
            <person name="Das R."/>
            <person name="Davidow L."/>
            <person name="Deakin J.E."/>
            <person name="Fazzari M.J."/>
            <person name="Glass J.L."/>
            <person name="Grabherr M."/>
            <person name="Greally J.M."/>
            <person name="Gu W."/>
            <person name="Hore T.A."/>
            <person name="Huttley G.A."/>
            <person name="Kleber M."/>
            <person name="Jirtle R.L."/>
            <person name="Koina E."/>
            <person name="Lee J.T."/>
            <person name="Mahony S."/>
            <person name="Marra M.A."/>
            <person name="Miller R.D."/>
            <person name="Nicholls R.D."/>
            <person name="Oda M."/>
            <person name="Papenfuss A.T."/>
            <person name="Parra Z.E."/>
            <person name="Pollock D.D."/>
            <person name="Ray D.A."/>
            <person name="Schein J.E."/>
            <person name="Speed T.P."/>
            <person name="Thompson K."/>
            <person name="VandeBerg J.L."/>
            <person name="Wade C.M."/>
            <person name="Walker J.A."/>
            <person name="Waters P.D."/>
            <person name="Webber C."/>
            <person name="Weidman J.R."/>
            <person name="Xie X."/>
            <person name="Zody M.C."/>
            <person name="Baldwin J."/>
            <person name="Abdouelleil A."/>
            <person name="Abdulkadir J."/>
            <person name="Abebe A."/>
            <person name="Abera B."/>
            <person name="Abreu J."/>
            <person name="Acer S.C."/>
            <person name="Aftuck L."/>
            <person name="Alexander A."/>
            <person name="An P."/>
            <person name="Anderson E."/>
            <person name="Anderson S."/>
            <person name="Arachi H."/>
            <person name="Azer M."/>
            <person name="Bachantsang P."/>
            <person name="Barry A."/>
            <person name="Bayul T."/>
            <person name="Berlin A."/>
            <person name="Bessette D."/>
            <person name="Bloom T."/>
            <person name="Bloom T."/>
            <person name="Boguslavskiy L."/>
            <person name="Bonnet C."/>
            <person name="Boukhgalter B."/>
            <person name="Bourzgui I."/>
            <person name="Brown A."/>
            <person name="Cahill P."/>
            <person name="Channer S."/>
            <person name="Cheshatsang Y."/>
            <person name="Chuda L."/>
            <person name="Citroen M."/>
            <person name="Collymore A."/>
            <person name="Cooke P."/>
            <person name="Costello M."/>
            <person name="D'Aco K."/>
            <person name="Daza R."/>
            <person name="De Haan G."/>
            <person name="DeGray S."/>
            <person name="DeMaso C."/>
            <person name="Dhargay N."/>
            <person name="Dooley K."/>
            <person name="Dooley E."/>
            <person name="Doricent M."/>
            <person name="Dorje P."/>
            <person name="Dorjee K."/>
            <person name="Dupes A."/>
            <person name="Elong R."/>
            <person name="Falk J."/>
            <person name="Farina A."/>
            <person name="Faro S."/>
            <person name="Ferguson D."/>
            <person name="Fisher S."/>
            <person name="Foley C.D."/>
            <person name="Franke A."/>
            <person name="Friedrich D."/>
            <person name="Gadbois L."/>
            <person name="Gearin G."/>
            <person name="Gearin C.R."/>
            <person name="Giannoukos G."/>
            <person name="Goode T."/>
            <person name="Graham J."/>
            <person name="Grandbois E."/>
            <person name="Grewal S."/>
            <person name="Gyaltsen K."/>
            <person name="Hafez N."/>
            <person name="Hagos B."/>
            <person name="Hall J."/>
            <person name="Henson C."/>
            <person name="Hollinger A."/>
            <person name="Honan T."/>
            <person name="Huard M.D."/>
            <person name="Hughes L."/>
            <person name="Hurhula B."/>
            <person name="Husby M.E."/>
            <person name="Kamat A."/>
            <person name="Kanga B."/>
            <person name="Kashin S."/>
            <person name="Khazanovich D."/>
            <person name="Kisner P."/>
            <person name="Lance K."/>
            <person name="Lara M."/>
            <person name="Lee W."/>
            <person name="Lennon N."/>
            <person name="Letendre F."/>
            <person name="LeVine R."/>
            <person name="Lipovsky A."/>
            <person name="Liu X."/>
            <person name="Liu J."/>
            <person name="Liu S."/>
            <person name="Lokyitsang T."/>
            <person name="Lokyitsang Y."/>
            <person name="Lubonja R."/>
            <person name="Lui A."/>
            <person name="MacDonald P."/>
            <person name="Magnisalis V."/>
            <person name="Maru K."/>
            <person name="Matthews C."/>
            <person name="McCusker W."/>
            <person name="McDonough S."/>
            <person name="Mehta T."/>
            <person name="Meldrim J."/>
            <person name="Meneus L."/>
            <person name="Mihai O."/>
            <person name="Mihalev A."/>
            <person name="Mihova T."/>
            <person name="Mittelman R."/>
            <person name="Mlenga V."/>
            <person name="Montmayeur A."/>
            <person name="Mulrain L."/>
            <person name="Navidi A."/>
            <person name="Naylor J."/>
            <person name="Negash T."/>
            <person name="Nguyen T."/>
            <person name="Nguyen N."/>
            <person name="Nicol R."/>
            <person name="Norbu C."/>
            <person name="Norbu N."/>
            <person name="Novod N."/>
            <person name="O'Neill B."/>
            <person name="Osman S."/>
            <person name="Markiewicz E."/>
            <person name="Oyono O.L."/>
            <person name="Patti C."/>
            <person name="Phunkhang P."/>
            <person name="Pierre F."/>
            <person name="Priest M."/>
            <person name="Raghuraman S."/>
            <person name="Rege F."/>
            <person name="Reyes R."/>
            <person name="Rise C."/>
            <person name="Rogov P."/>
            <person name="Ross K."/>
            <person name="Ryan E."/>
            <person name="Settipalli S."/>
            <person name="Shea T."/>
            <person name="Sherpa N."/>
            <person name="Shi L."/>
            <person name="Shih D."/>
            <person name="Sparrow T."/>
            <person name="Spaulding J."/>
            <person name="Stalker J."/>
            <person name="Stange-Thomann N."/>
            <person name="Stavropoulos S."/>
            <person name="Stone C."/>
            <person name="Strader C."/>
            <person name="Tesfaye S."/>
            <person name="Thomson T."/>
            <person name="Thoulutsang Y."/>
            <person name="Thoulutsang D."/>
            <person name="Topham K."/>
            <person name="Topping I."/>
            <person name="Tsamla T."/>
            <person name="Vassiliev H."/>
            <person name="Vo A."/>
            <person name="Wangchuk T."/>
            <person name="Wangdi T."/>
            <person name="Weiand M."/>
            <person name="Wilkinson J."/>
            <person name="Wilson A."/>
            <person name="Yadav S."/>
            <person name="Young G."/>
            <person name="Yu Q."/>
            <person name="Zembek L."/>
            <person name="Zhong D."/>
            <person name="Zimmer A."/>
            <person name="Zwirko Z."/>
            <person name="Jaffe D.B."/>
            <person name="Alvarez P."/>
            <person name="Brockman W."/>
            <person name="Butler J."/>
            <person name="Chin C."/>
            <person name="Gnerre S."/>
            <person name="MacCallum I."/>
            <person name="Graves J.A."/>
            <person name="Ponting C.P."/>
            <person name="Breen M."/>
            <person name="Samollow P.B."/>
            <person name="Lander E.S."/>
            <person name="Lindblad-Toh K."/>
        </authorList>
    </citation>
    <scope>NUCLEOTIDE SEQUENCE [LARGE SCALE GENOMIC DNA]</scope>
</reference>
<dbReference type="AlphaFoldDB" id="F6PG36"/>
<keyword evidence="9" id="KW-0675">Receptor</keyword>
<dbReference type="GO" id="GO:0002757">
    <property type="term" value="P:immune response-activating signaling pathway"/>
    <property type="evidence" value="ECO:0000318"/>
    <property type="project" value="GO_Central"/>
</dbReference>
<keyword evidence="8" id="KW-1015">Disulfide bond</keyword>
<dbReference type="Bgee" id="ENSMODG00000006834">
    <property type="expression patterns" value="Expressed in blood and 10 other cell types or tissues"/>
</dbReference>
<dbReference type="STRING" id="13616.ENSMODP00000008467"/>
<dbReference type="InterPro" id="IPR036179">
    <property type="entry name" value="Ig-like_dom_sf"/>
</dbReference>
<evidence type="ECO:0000256" key="8">
    <source>
        <dbReference type="ARBA" id="ARBA00023157"/>
    </source>
</evidence>
<dbReference type="InterPro" id="IPR050671">
    <property type="entry name" value="CD300_family_receptors"/>
</dbReference>
<organism evidence="14 15">
    <name type="scientific">Monodelphis domestica</name>
    <name type="common">Gray short-tailed opossum</name>
    <dbReference type="NCBI Taxonomy" id="13616"/>
    <lineage>
        <taxon>Eukaryota</taxon>
        <taxon>Metazoa</taxon>
        <taxon>Chordata</taxon>
        <taxon>Craniata</taxon>
        <taxon>Vertebrata</taxon>
        <taxon>Euteleostomi</taxon>
        <taxon>Mammalia</taxon>
        <taxon>Metatheria</taxon>
        <taxon>Didelphimorphia</taxon>
        <taxon>Didelphidae</taxon>
        <taxon>Monodelphis</taxon>
    </lineage>
</organism>
<dbReference type="Ensembl" id="ENSMODT00000008635.4">
    <property type="protein sequence ID" value="ENSMODP00000008467.4"/>
    <property type="gene ID" value="ENSMODG00000006834.4"/>
</dbReference>
<evidence type="ECO:0000256" key="4">
    <source>
        <dbReference type="ARBA" id="ARBA00022729"/>
    </source>
</evidence>
<dbReference type="OMA" id="RSHEEPT"/>
<evidence type="ECO:0000256" key="1">
    <source>
        <dbReference type="ARBA" id="ARBA00004251"/>
    </source>
</evidence>
<dbReference type="InterPro" id="IPR003599">
    <property type="entry name" value="Ig_sub"/>
</dbReference>
<dbReference type="InterPro" id="IPR007110">
    <property type="entry name" value="Ig-like_dom"/>
</dbReference>
<evidence type="ECO:0000256" key="7">
    <source>
        <dbReference type="ARBA" id="ARBA00023136"/>
    </source>
</evidence>
<dbReference type="InterPro" id="IPR013783">
    <property type="entry name" value="Ig-like_fold"/>
</dbReference>
<dbReference type="InParanoid" id="F6PG36"/>
<dbReference type="GO" id="GO:0004888">
    <property type="term" value="F:transmembrane signaling receptor activity"/>
    <property type="evidence" value="ECO:0000318"/>
    <property type="project" value="GO_Central"/>
</dbReference>
<evidence type="ECO:0000313" key="15">
    <source>
        <dbReference type="Proteomes" id="UP000002280"/>
    </source>
</evidence>
<evidence type="ECO:0000256" key="12">
    <source>
        <dbReference type="SAM" id="Phobius"/>
    </source>
</evidence>
<reference evidence="14" key="3">
    <citation type="submission" date="2025-09" db="UniProtKB">
        <authorList>
            <consortium name="Ensembl"/>
        </authorList>
    </citation>
    <scope>IDENTIFICATION</scope>
</reference>
<keyword evidence="10" id="KW-0393">Immunoglobulin domain</keyword>
<evidence type="ECO:0000256" key="9">
    <source>
        <dbReference type="ARBA" id="ARBA00023170"/>
    </source>
</evidence>
<evidence type="ECO:0000313" key="14">
    <source>
        <dbReference type="Ensembl" id="ENSMODP00000008467.4"/>
    </source>
</evidence>
<evidence type="ECO:0000256" key="2">
    <source>
        <dbReference type="ARBA" id="ARBA00022475"/>
    </source>
</evidence>
<dbReference type="PANTHER" id="PTHR11860:SF101">
    <property type="entry name" value="CMRF35-LIKE MOLECULE 1"/>
    <property type="match status" value="1"/>
</dbReference>
<keyword evidence="7 12" id="KW-0472">Membrane</keyword>
<keyword evidence="5" id="KW-0391">Immunity</keyword>
<keyword evidence="4" id="KW-0732">Signal</keyword>
<dbReference type="SMART" id="SM00409">
    <property type="entry name" value="IG"/>
    <property type="match status" value="1"/>
</dbReference>
<evidence type="ECO:0000256" key="3">
    <source>
        <dbReference type="ARBA" id="ARBA00022692"/>
    </source>
</evidence>
<dbReference type="PANTHER" id="PTHR11860">
    <property type="entry name" value="POLYMERIC-IMMUNOGLOBULIN RECEPTOR"/>
    <property type="match status" value="1"/>
</dbReference>
<dbReference type="Pfam" id="PF15330">
    <property type="entry name" value="SIT"/>
    <property type="match status" value="1"/>
</dbReference>
<evidence type="ECO:0000259" key="13">
    <source>
        <dbReference type="PROSITE" id="PS50835"/>
    </source>
</evidence>
<name>F6PG36_MONDO</name>
<dbReference type="HOGENOM" id="CLU_051023_0_1_1"/>
<keyword evidence="6 12" id="KW-1133">Transmembrane helix</keyword>
<dbReference type="GO" id="GO:0005886">
    <property type="term" value="C:plasma membrane"/>
    <property type="evidence" value="ECO:0000318"/>
    <property type="project" value="GO_Central"/>
</dbReference>
<accession>F6PG36</accession>
<comment type="subcellular location">
    <subcellularLocation>
        <location evidence="1">Cell membrane</location>
        <topology evidence="1">Single-pass type I membrane protein</topology>
    </subcellularLocation>
</comment>
<dbReference type="eggNOG" id="ENOG502S7MA">
    <property type="taxonomic scope" value="Eukaryota"/>
</dbReference>
<reference evidence="14" key="2">
    <citation type="submission" date="2025-08" db="UniProtKB">
        <authorList>
            <consortium name="Ensembl"/>
        </authorList>
    </citation>
    <scope>IDENTIFICATION</scope>
</reference>